<sequence>MALVPVNEQLGRFKERARRFASGFTAGQKAVTIAAAVLVVAGAVLFMSLSSKPTYAPLFTNLQPQDAANITAKLQSANVPFQLADGGSTIMVPANDVAKERLAMAEAGLPAQSTVGLSILDKEGITASDLTQQADYLRALQGELEQTIDAISGVESSQVTIALPANQNFALTNDNPTGASVLVTMAPGQSLSGEEVQAIVHLVASSVPNLSSNEVTVADSNGNLLAGPGVGNNSAVADSATASYDAAVQQKVESYLAAVLGPNNADVQVNATLNYDKVSTTTQRILPGANGQPTSFCTSTSTNTEKFTGTGTPPGGTAGTIVATPGTGTNTYTQTQTQQTCETDQQTTTDQQAPGTVQVQSVAVLVNSRALPKGVSLGQLQAGVAAAAGINPARGDTLAFSAMPFSTAESQQAAAAAKAAAAAAKKRSLEHDATVGIVVLAVLAALFLLWRSARKARGGEEVYMEPMGPMDALAGLTLAELPSEPTGQLPAVGAESEDPLASELSTVQKFVDSQPDDVATMLRSWMRERSGAKG</sequence>
<comment type="subcellular location">
    <subcellularLocation>
        <location evidence="1 9">Bacterial flagellum basal body</location>
    </subcellularLocation>
    <subcellularLocation>
        <location evidence="2">Cell membrane</location>
        <topology evidence="2">Multi-pass membrane protein</topology>
    </subcellularLocation>
</comment>
<dbReference type="RefSeq" id="WP_248108304.1">
    <property type="nucleotide sequence ID" value="NZ_JAKHEX010000015.1"/>
</dbReference>
<comment type="function">
    <text evidence="9">The M ring may be actively involved in energy transduction.</text>
</comment>
<dbReference type="Gene3D" id="3.30.300.30">
    <property type="match status" value="1"/>
</dbReference>
<dbReference type="InterPro" id="IPR013556">
    <property type="entry name" value="Flag_M-ring_C"/>
</dbReference>
<feature type="transmembrane region" description="Helical" evidence="10">
    <location>
        <begin position="30"/>
        <end position="49"/>
    </location>
</feature>
<feature type="domain" description="Flagellar M-ring C-terminal" evidence="12">
    <location>
        <begin position="256"/>
        <end position="405"/>
    </location>
</feature>
<dbReference type="PIRSF" id="PIRSF004862">
    <property type="entry name" value="FliF"/>
    <property type="match status" value="1"/>
</dbReference>
<name>A0ABV6C0S1_9ACTN</name>
<dbReference type="EMBL" id="JBHLYQ010000024">
    <property type="protein sequence ID" value="MFC0081286.1"/>
    <property type="molecule type" value="Genomic_DNA"/>
</dbReference>
<dbReference type="Pfam" id="PF01514">
    <property type="entry name" value="YscJ_FliF"/>
    <property type="match status" value="1"/>
</dbReference>
<protein>
    <recommendedName>
        <fullName evidence="9">Flagellar M-ring protein</fullName>
    </recommendedName>
</protein>
<keyword evidence="13" id="KW-0969">Cilium</keyword>
<evidence type="ECO:0000259" key="12">
    <source>
        <dbReference type="Pfam" id="PF08345"/>
    </source>
</evidence>
<dbReference type="InterPro" id="IPR043427">
    <property type="entry name" value="YscJ/FliF"/>
</dbReference>
<evidence type="ECO:0000313" key="14">
    <source>
        <dbReference type="Proteomes" id="UP001589788"/>
    </source>
</evidence>
<organism evidence="13 14">
    <name type="scientific">Aciditerrimonas ferrireducens</name>
    <dbReference type="NCBI Taxonomy" id="667306"/>
    <lineage>
        <taxon>Bacteria</taxon>
        <taxon>Bacillati</taxon>
        <taxon>Actinomycetota</taxon>
        <taxon>Acidimicrobiia</taxon>
        <taxon>Acidimicrobiales</taxon>
        <taxon>Acidimicrobiaceae</taxon>
        <taxon>Aciditerrimonas</taxon>
    </lineage>
</organism>
<keyword evidence="4" id="KW-1003">Cell membrane</keyword>
<keyword evidence="5 10" id="KW-0812">Transmembrane</keyword>
<keyword evidence="6 10" id="KW-1133">Transmembrane helix</keyword>
<keyword evidence="7 10" id="KW-0472">Membrane</keyword>
<evidence type="ECO:0000256" key="8">
    <source>
        <dbReference type="ARBA" id="ARBA00023143"/>
    </source>
</evidence>
<dbReference type="InterPro" id="IPR000067">
    <property type="entry name" value="FlgMring_FliF"/>
</dbReference>
<gene>
    <name evidence="13" type="primary">fliF</name>
    <name evidence="13" type="ORF">ACFFRE_03810</name>
</gene>
<proteinExistence type="inferred from homology"/>
<reference evidence="13 14" key="1">
    <citation type="submission" date="2024-09" db="EMBL/GenBank/DDBJ databases">
        <authorList>
            <person name="Sun Q."/>
            <person name="Mori K."/>
        </authorList>
    </citation>
    <scope>NUCLEOTIDE SEQUENCE [LARGE SCALE GENOMIC DNA]</scope>
    <source>
        <strain evidence="13 14">JCM 15389</strain>
    </source>
</reference>
<evidence type="ECO:0000256" key="9">
    <source>
        <dbReference type="PIRNR" id="PIRNR004862"/>
    </source>
</evidence>
<dbReference type="InterPro" id="IPR006182">
    <property type="entry name" value="FliF_N_dom"/>
</dbReference>
<evidence type="ECO:0000256" key="2">
    <source>
        <dbReference type="ARBA" id="ARBA00004651"/>
    </source>
</evidence>
<evidence type="ECO:0000256" key="6">
    <source>
        <dbReference type="ARBA" id="ARBA00022989"/>
    </source>
</evidence>
<feature type="transmembrane region" description="Helical" evidence="10">
    <location>
        <begin position="433"/>
        <end position="450"/>
    </location>
</feature>
<dbReference type="InterPro" id="IPR045851">
    <property type="entry name" value="AMP-bd_C_sf"/>
</dbReference>
<evidence type="ECO:0000256" key="1">
    <source>
        <dbReference type="ARBA" id="ARBA00004117"/>
    </source>
</evidence>
<evidence type="ECO:0000259" key="11">
    <source>
        <dbReference type="Pfam" id="PF01514"/>
    </source>
</evidence>
<dbReference type="NCBIfam" id="TIGR00206">
    <property type="entry name" value="fliF"/>
    <property type="match status" value="1"/>
</dbReference>
<dbReference type="PANTHER" id="PTHR30046:SF0">
    <property type="entry name" value="FLAGELLAR M-RING PROTEIN"/>
    <property type="match status" value="1"/>
</dbReference>
<comment type="caution">
    <text evidence="13">The sequence shown here is derived from an EMBL/GenBank/DDBJ whole genome shotgun (WGS) entry which is preliminary data.</text>
</comment>
<dbReference type="PRINTS" id="PR01009">
    <property type="entry name" value="FLGMRINGFLIF"/>
</dbReference>
<keyword evidence="14" id="KW-1185">Reference proteome</keyword>
<keyword evidence="13" id="KW-0966">Cell projection</keyword>
<evidence type="ECO:0000256" key="5">
    <source>
        <dbReference type="ARBA" id="ARBA00022692"/>
    </source>
</evidence>
<evidence type="ECO:0000256" key="7">
    <source>
        <dbReference type="ARBA" id="ARBA00023136"/>
    </source>
</evidence>
<dbReference type="PANTHER" id="PTHR30046">
    <property type="entry name" value="FLAGELLAR M-RING PROTEIN"/>
    <property type="match status" value="1"/>
</dbReference>
<comment type="similarity">
    <text evidence="3 9">Belongs to the FliF family.</text>
</comment>
<keyword evidence="8 9" id="KW-0975">Bacterial flagellum</keyword>
<dbReference type="Pfam" id="PF08345">
    <property type="entry name" value="YscJ_FliF_C"/>
    <property type="match status" value="1"/>
</dbReference>
<evidence type="ECO:0000313" key="13">
    <source>
        <dbReference type="EMBL" id="MFC0081286.1"/>
    </source>
</evidence>
<feature type="domain" description="Flagellar M-ring N-terminal" evidence="11">
    <location>
        <begin position="51"/>
        <end position="226"/>
    </location>
</feature>
<keyword evidence="13" id="KW-0282">Flagellum</keyword>
<evidence type="ECO:0000256" key="3">
    <source>
        <dbReference type="ARBA" id="ARBA00007971"/>
    </source>
</evidence>
<evidence type="ECO:0000256" key="4">
    <source>
        <dbReference type="ARBA" id="ARBA00022475"/>
    </source>
</evidence>
<dbReference type="Proteomes" id="UP001589788">
    <property type="component" value="Unassembled WGS sequence"/>
</dbReference>
<evidence type="ECO:0000256" key="10">
    <source>
        <dbReference type="SAM" id="Phobius"/>
    </source>
</evidence>
<accession>A0ABV6C0S1</accession>